<dbReference type="KEGG" id="cact:HZ995_08840"/>
<evidence type="ECO:0000313" key="5">
    <source>
        <dbReference type="Proteomes" id="UP000665026"/>
    </source>
</evidence>
<keyword evidence="2" id="KW-0560">Oxidoreductase</keyword>
<dbReference type="Proteomes" id="UP000665026">
    <property type="component" value="Chromosome"/>
</dbReference>
<dbReference type="GO" id="GO:0042602">
    <property type="term" value="F:riboflavin reductase (NADPH) activity"/>
    <property type="evidence" value="ECO:0007669"/>
    <property type="project" value="TreeGrafter"/>
</dbReference>
<accession>A0A975EUW4</accession>
<comment type="similarity">
    <text evidence="1">Belongs to the non-flavoprotein flavin reductase family.</text>
</comment>
<dbReference type="Pfam" id="PF01613">
    <property type="entry name" value="Flavin_Reduct"/>
    <property type="match status" value="1"/>
</dbReference>
<protein>
    <submittedName>
        <fullName evidence="4">Flavin reductase family protein</fullName>
    </submittedName>
</protein>
<dbReference type="SMART" id="SM00903">
    <property type="entry name" value="Flavin_Reduct"/>
    <property type="match status" value="1"/>
</dbReference>
<dbReference type="EMBL" id="CP060010">
    <property type="protein sequence ID" value="QTN37506.1"/>
    <property type="molecule type" value="Genomic_DNA"/>
</dbReference>
<name>A0A975EUW4_9RHOB</name>
<dbReference type="PANTHER" id="PTHR30466">
    <property type="entry name" value="FLAVIN REDUCTASE"/>
    <property type="match status" value="1"/>
</dbReference>
<proteinExistence type="inferred from homology"/>
<dbReference type="InterPro" id="IPR012349">
    <property type="entry name" value="Split_barrel_FMN-bd"/>
</dbReference>
<evidence type="ECO:0000259" key="3">
    <source>
        <dbReference type="SMART" id="SM00903"/>
    </source>
</evidence>
<dbReference type="InterPro" id="IPR050268">
    <property type="entry name" value="NADH-dep_flavin_reductase"/>
</dbReference>
<dbReference type="InterPro" id="IPR002563">
    <property type="entry name" value="Flavin_Rdtase-like_dom"/>
</dbReference>
<evidence type="ECO:0000256" key="1">
    <source>
        <dbReference type="ARBA" id="ARBA00008898"/>
    </source>
</evidence>
<dbReference type="RefSeq" id="WP_209358220.1">
    <property type="nucleotide sequence ID" value="NZ_CP060010.1"/>
</dbReference>
<dbReference type="SUPFAM" id="SSF50475">
    <property type="entry name" value="FMN-binding split barrel"/>
    <property type="match status" value="1"/>
</dbReference>
<dbReference type="AlphaFoldDB" id="A0A975EUW4"/>
<dbReference type="GO" id="GO:0010181">
    <property type="term" value="F:FMN binding"/>
    <property type="evidence" value="ECO:0007669"/>
    <property type="project" value="InterPro"/>
</dbReference>
<reference evidence="4" key="1">
    <citation type="submission" date="2020-07" db="EMBL/GenBank/DDBJ databases">
        <title>Genome sequences of bacteria associated with the marine, planktonic diatom Thalassiosira profunda strain ECT2AJA-044.</title>
        <authorList>
            <person name="Gargas C.B."/>
            <person name="Roberts W.R."/>
            <person name="Alverson A.J."/>
        </authorList>
    </citation>
    <scope>NUCLEOTIDE SEQUENCE</scope>
    <source>
        <strain evidence="4">ECT2AJA-044</strain>
    </source>
</reference>
<gene>
    <name evidence="4" type="ORF">HZ995_08840</name>
</gene>
<feature type="domain" description="Flavin reductase like" evidence="3">
    <location>
        <begin position="24"/>
        <end position="166"/>
    </location>
</feature>
<dbReference type="Gene3D" id="2.30.110.10">
    <property type="entry name" value="Electron Transport, Fmn-binding Protein, Chain A"/>
    <property type="match status" value="1"/>
</dbReference>
<evidence type="ECO:0000313" key="4">
    <source>
        <dbReference type="EMBL" id="QTN37506.1"/>
    </source>
</evidence>
<evidence type="ECO:0000256" key="2">
    <source>
        <dbReference type="ARBA" id="ARBA00023002"/>
    </source>
</evidence>
<sequence>MTQTETQESFVPDADNTRLLRDAFGRFVTGVTIVTAMTEDGPIGITANSFSSVSLDPALALWSPDKGSRRAVHFLNAKHYAIHVLAADQVDLCWAIAKDAYGLRDMDLTFNQGDAPLIDGCLARFECTQVQTIDAGDHTIILGSIDRATMRGDGEALGFFKGKMGVFSTND</sequence>
<dbReference type="PANTHER" id="PTHR30466:SF11">
    <property type="entry name" value="FLAVIN-DEPENDENT MONOOXYGENASE, REDUCTASE SUBUNIT HSAB"/>
    <property type="match status" value="1"/>
</dbReference>
<organism evidence="4 5">
    <name type="scientific">Cognatishimia activa</name>
    <dbReference type="NCBI Taxonomy" id="1715691"/>
    <lineage>
        <taxon>Bacteria</taxon>
        <taxon>Pseudomonadati</taxon>
        <taxon>Pseudomonadota</taxon>
        <taxon>Alphaproteobacteria</taxon>
        <taxon>Rhodobacterales</taxon>
        <taxon>Paracoccaceae</taxon>
        <taxon>Cognatishimia</taxon>
    </lineage>
</organism>